<dbReference type="CDD" id="cd06433">
    <property type="entry name" value="GT_2_WfgS_like"/>
    <property type="match status" value="1"/>
</dbReference>
<dbReference type="InterPro" id="IPR050834">
    <property type="entry name" value="Glycosyltransf_2"/>
</dbReference>
<dbReference type="Gene3D" id="3.90.550.10">
    <property type="entry name" value="Spore Coat Polysaccharide Biosynthesis Protein SpsA, Chain A"/>
    <property type="match status" value="1"/>
</dbReference>
<proteinExistence type="predicted"/>
<reference evidence="3" key="1">
    <citation type="submission" date="2016-10" db="EMBL/GenBank/DDBJ databases">
        <authorList>
            <person name="Varghese N."/>
            <person name="Submissions S."/>
        </authorList>
    </citation>
    <scope>NUCLEOTIDE SEQUENCE [LARGE SCALE GENOMIC DNA]</scope>
    <source>
        <strain evidence="3">Gh-48</strain>
    </source>
</reference>
<dbReference type="SUPFAM" id="SSF53448">
    <property type="entry name" value="Nucleotide-diphospho-sugar transferases"/>
    <property type="match status" value="1"/>
</dbReference>
<dbReference type="OrthoDB" id="9788101at2"/>
<evidence type="ECO:0000259" key="1">
    <source>
        <dbReference type="Pfam" id="PF00535"/>
    </source>
</evidence>
<dbReference type="Pfam" id="PF00535">
    <property type="entry name" value="Glycos_transf_2"/>
    <property type="match status" value="1"/>
</dbReference>
<evidence type="ECO:0000313" key="3">
    <source>
        <dbReference type="Proteomes" id="UP000198942"/>
    </source>
</evidence>
<keyword evidence="2" id="KW-0808">Transferase</keyword>
<sequence length="245" mass="27851">MSKNIQNITTKPGNAYAGKVTVIIVTYNAAATLQKSLDSVYMQTYPDIELIVIDGNSNDGTKDILITNNDKITYWKSEPDNGIYDAMTKALKQAKGDWIYFLGADDDLLPDFSNMAAELKLPDTIYYGSVLTRGLKPLGEVSDYYLAKHGIIQQSIVYPKIVFEKYSYNLKYRSSADFALNMQCFGDKGLKFVHLDYVIANFSHDGVSGQSRDMIFEKDKPKLILKNFGFKFWFRFMIRKLRGKS</sequence>
<protein>
    <submittedName>
        <fullName evidence="2">Glycosyltransferase involved in cell wall bisynthesis</fullName>
    </submittedName>
</protein>
<dbReference type="EMBL" id="FOCL01000010">
    <property type="protein sequence ID" value="SEO66661.1"/>
    <property type="molecule type" value="Genomic_DNA"/>
</dbReference>
<gene>
    <name evidence="2" type="ORF">SAMN05192574_110189</name>
</gene>
<organism evidence="2 3">
    <name type="scientific">Mucilaginibacter gossypiicola</name>
    <dbReference type="NCBI Taxonomy" id="551995"/>
    <lineage>
        <taxon>Bacteria</taxon>
        <taxon>Pseudomonadati</taxon>
        <taxon>Bacteroidota</taxon>
        <taxon>Sphingobacteriia</taxon>
        <taxon>Sphingobacteriales</taxon>
        <taxon>Sphingobacteriaceae</taxon>
        <taxon>Mucilaginibacter</taxon>
    </lineage>
</organism>
<dbReference type="InterPro" id="IPR001173">
    <property type="entry name" value="Glyco_trans_2-like"/>
</dbReference>
<dbReference type="RefSeq" id="WP_091217608.1">
    <property type="nucleotide sequence ID" value="NZ_FOCL01000010.1"/>
</dbReference>
<name>A0A1H8RJL5_9SPHI</name>
<feature type="domain" description="Glycosyltransferase 2-like" evidence="1">
    <location>
        <begin position="21"/>
        <end position="137"/>
    </location>
</feature>
<dbReference type="Proteomes" id="UP000198942">
    <property type="component" value="Unassembled WGS sequence"/>
</dbReference>
<dbReference type="PANTHER" id="PTHR43685">
    <property type="entry name" value="GLYCOSYLTRANSFERASE"/>
    <property type="match status" value="1"/>
</dbReference>
<accession>A0A1H8RJL5</accession>
<evidence type="ECO:0000313" key="2">
    <source>
        <dbReference type="EMBL" id="SEO66661.1"/>
    </source>
</evidence>
<dbReference type="PANTHER" id="PTHR43685:SF2">
    <property type="entry name" value="GLYCOSYLTRANSFERASE 2-LIKE DOMAIN-CONTAINING PROTEIN"/>
    <property type="match status" value="1"/>
</dbReference>
<keyword evidence="3" id="KW-1185">Reference proteome</keyword>
<dbReference type="InterPro" id="IPR029044">
    <property type="entry name" value="Nucleotide-diphossugar_trans"/>
</dbReference>
<dbReference type="GO" id="GO:0016740">
    <property type="term" value="F:transferase activity"/>
    <property type="evidence" value="ECO:0007669"/>
    <property type="project" value="UniProtKB-KW"/>
</dbReference>
<dbReference type="STRING" id="551995.SAMN05192574_110189"/>
<dbReference type="AlphaFoldDB" id="A0A1H8RJL5"/>